<dbReference type="RefSeq" id="XP_062658789.1">
    <property type="nucleotide sequence ID" value="XM_062798312.1"/>
</dbReference>
<evidence type="ECO:0000256" key="1">
    <source>
        <dbReference type="SAM" id="MobiDB-lite"/>
    </source>
</evidence>
<dbReference type="InterPro" id="IPR027417">
    <property type="entry name" value="P-loop_NTPase"/>
</dbReference>
<dbReference type="Proteomes" id="UP001278766">
    <property type="component" value="Unassembled WGS sequence"/>
</dbReference>
<accession>A0AAE0HF70</accession>
<dbReference type="SUPFAM" id="SSF52540">
    <property type="entry name" value="P-loop containing nucleoside triphosphate hydrolases"/>
    <property type="match status" value="1"/>
</dbReference>
<dbReference type="InterPro" id="IPR011990">
    <property type="entry name" value="TPR-like_helical_dom_sf"/>
</dbReference>
<dbReference type="GeneID" id="87835260"/>
<organism evidence="3 4">
    <name type="scientific">Chaetomium fimeti</name>
    <dbReference type="NCBI Taxonomy" id="1854472"/>
    <lineage>
        <taxon>Eukaryota</taxon>
        <taxon>Fungi</taxon>
        <taxon>Dikarya</taxon>
        <taxon>Ascomycota</taxon>
        <taxon>Pezizomycotina</taxon>
        <taxon>Sordariomycetes</taxon>
        <taxon>Sordariomycetidae</taxon>
        <taxon>Sordariales</taxon>
        <taxon>Chaetomiaceae</taxon>
        <taxon>Chaetomium</taxon>
    </lineage>
</organism>
<keyword evidence="2" id="KW-0812">Transmembrane</keyword>
<feature type="region of interest" description="Disordered" evidence="1">
    <location>
        <begin position="720"/>
        <end position="786"/>
    </location>
</feature>
<keyword evidence="4" id="KW-1185">Reference proteome</keyword>
<feature type="compositionally biased region" description="Acidic residues" evidence="1">
    <location>
        <begin position="572"/>
        <end position="585"/>
    </location>
</feature>
<comment type="caution">
    <text evidence="3">The sequence shown here is derived from an EMBL/GenBank/DDBJ whole genome shotgun (WGS) entry which is preliminary data.</text>
</comment>
<name>A0AAE0HF70_9PEZI</name>
<reference evidence="3" key="1">
    <citation type="journal article" date="2023" name="Mol. Phylogenet. Evol.">
        <title>Genome-scale phylogeny and comparative genomics of the fungal order Sordariales.</title>
        <authorList>
            <person name="Hensen N."/>
            <person name="Bonometti L."/>
            <person name="Westerberg I."/>
            <person name="Brannstrom I.O."/>
            <person name="Guillou S."/>
            <person name="Cros-Aarteil S."/>
            <person name="Calhoun S."/>
            <person name="Haridas S."/>
            <person name="Kuo A."/>
            <person name="Mondo S."/>
            <person name="Pangilinan J."/>
            <person name="Riley R."/>
            <person name="LaButti K."/>
            <person name="Andreopoulos B."/>
            <person name="Lipzen A."/>
            <person name="Chen C."/>
            <person name="Yan M."/>
            <person name="Daum C."/>
            <person name="Ng V."/>
            <person name="Clum A."/>
            <person name="Steindorff A."/>
            <person name="Ohm R.A."/>
            <person name="Martin F."/>
            <person name="Silar P."/>
            <person name="Natvig D.O."/>
            <person name="Lalanne C."/>
            <person name="Gautier V."/>
            <person name="Ament-Velasquez S.L."/>
            <person name="Kruys A."/>
            <person name="Hutchinson M.I."/>
            <person name="Powell A.J."/>
            <person name="Barry K."/>
            <person name="Miller A.N."/>
            <person name="Grigoriev I.V."/>
            <person name="Debuchy R."/>
            <person name="Gladieux P."/>
            <person name="Hiltunen Thoren M."/>
            <person name="Johannesson H."/>
        </authorList>
    </citation>
    <scope>NUCLEOTIDE SEQUENCE</scope>
    <source>
        <strain evidence="3">CBS 168.71</strain>
    </source>
</reference>
<sequence>MGGIGKTQIANQYVHQLRAPYLVYFIHCETPVSILESYRRCLREPSGLDPELVVERFAQQVRELDKLWLIIFDNVGDADAFAKFGPDALQLGEGRGSFLLTTRYPPSRLSIAKHKVQRFKAVEVGLMDTDEAKELLLHALDPDEVDSSELSAMIDRAGGFPLALSMLPTLLRGKTTPTTSPGAEGLWKYQIPPPSSSLANEYLFGLACLDVTGIPIDILVEYERCASLAMGAKEALYLLVGSHVIRYAGGGQIMMDQLVRDTGLTQLRSQDRLELIARLAMDAVANLYQRRKILPDPYATQVEALMELESASPYRSLETNLAKGRLFLAKGTFFLSQGLPAAAEGPLRRSLDVYSGLAGYEDRDMLAMVVPALATAYLAQGRDAEAEQLEARYQTRVADAEQYNAHSDNETEDQEADDVEIESVISNLPSLTAGSTISSALSLALIEDIKADVLSILTKDEGFHGLFQETPKRITHDKFQRNFLRLFRSFLSDIRKQSDDGEQELRQVIRILRYQSRNIASHICQQIFDLKAQSDALLSLARQVPDKGGQLTSFFGDESAPELASALKEQPFDEGDSSGGESEEPEAVRSHPVPLGDLEIIILESNSFLTFRERYRTFLFPRSDPQPLEADIPTENKHPTVEMDRSDPSIEPTSEPIIRPSLLQEGFAFVKAGVQRLIRPPIKEGYIRLEWRCDCGDSLYADFAESDADSIRQLEASLKGHAPHAGGGTAPSQPNHPPGGASAPTPAPGPPPSQPPYNTQSNNTGQTPGQNQPPVAAGGVTHTSGPASQAKKRFIELCINTGEFQRQLAEIDISTVASDAQLFERIRERYREVRSFRVKYFLLKPVDVHFVQFSVEDRHRVGILDKPMAIPTVAEMAAEGYAYHPCPLRPPPIPANIFLHHLSKPGQHPKLLWGNRIPQKLHKSILQIQTPDDLVTGWGVHIIEGLNMTTVLLCSLAGLLVSMIVAVVWAVVKGDVQGAFGIGAWVTSVEAILVMLVVTKWLET</sequence>
<keyword evidence="2" id="KW-1133">Transmembrane helix</keyword>
<feature type="compositionally biased region" description="Basic and acidic residues" evidence="1">
    <location>
        <begin position="634"/>
        <end position="648"/>
    </location>
</feature>
<evidence type="ECO:0000256" key="2">
    <source>
        <dbReference type="SAM" id="Phobius"/>
    </source>
</evidence>
<keyword evidence="2" id="KW-0472">Membrane</keyword>
<dbReference type="EMBL" id="JAUEPN010000004">
    <property type="protein sequence ID" value="KAK3295275.1"/>
    <property type="molecule type" value="Genomic_DNA"/>
</dbReference>
<feature type="region of interest" description="Disordered" evidence="1">
    <location>
        <begin position="626"/>
        <end position="655"/>
    </location>
</feature>
<evidence type="ECO:0000313" key="4">
    <source>
        <dbReference type="Proteomes" id="UP001278766"/>
    </source>
</evidence>
<protein>
    <recommendedName>
        <fullName evidence="5">NB-ARC domain-containing protein</fullName>
    </recommendedName>
</protein>
<evidence type="ECO:0008006" key="5">
    <source>
        <dbReference type="Google" id="ProtNLM"/>
    </source>
</evidence>
<dbReference type="Gene3D" id="3.40.50.300">
    <property type="entry name" value="P-loop containing nucleotide triphosphate hydrolases"/>
    <property type="match status" value="1"/>
</dbReference>
<reference evidence="3" key="2">
    <citation type="submission" date="2023-06" db="EMBL/GenBank/DDBJ databases">
        <authorList>
            <consortium name="Lawrence Berkeley National Laboratory"/>
            <person name="Haridas S."/>
            <person name="Hensen N."/>
            <person name="Bonometti L."/>
            <person name="Westerberg I."/>
            <person name="Brannstrom I.O."/>
            <person name="Guillou S."/>
            <person name="Cros-Aarteil S."/>
            <person name="Calhoun S."/>
            <person name="Kuo A."/>
            <person name="Mondo S."/>
            <person name="Pangilinan J."/>
            <person name="Riley R."/>
            <person name="Labutti K."/>
            <person name="Andreopoulos B."/>
            <person name="Lipzen A."/>
            <person name="Chen C."/>
            <person name="Yanf M."/>
            <person name="Daum C."/>
            <person name="Ng V."/>
            <person name="Clum A."/>
            <person name="Steindorff A."/>
            <person name="Ohm R."/>
            <person name="Martin F."/>
            <person name="Silar P."/>
            <person name="Natvig D."/>
            <person name="Lalanne C."/>
            <person name="Gautier V."/>
            <person name="Ament-Velasquez S.L."/>
            <person name="Kruys A."/>
            <person name="Hutchinson M.I."/>
            <person name="Powell A.J."/>
            <person name="Barry K."/>
            <person name="Miller A.N."/>
            <person name="Grigoriev I.V."/>
            <person name="Debuchy R."/>
            <person name="Gladieux P."/>
            <person name="Thoren M.H."/>
            <person name="Johannesson H."/>
        </authorList>
    </citation>
    <scope>NUCLEOTIDE SEQUENCE</scope>
    <source>
        <strain evidence="3">CBS 168.71</strain>
    </source>
</reference>
<dbReference type="Gene3D" id="1.25.40.10">
    <property type="entry name" value="Tetratricopeptide repeat domain"/>
    <property type="match status" value="1"/>
</dbReference>
<gene>
    <name evidence="3" type="ORF">B0H64DRAFT_143713</name>
</gene>
<feature type="transmembrane region" description="Helical" evidence="2">
    <location>
        <begin position="950"/>
        <end position="972"/>
    </location>
</feature>
<dbReference type="AlphaFoldDB" id="A0AAE0HF70"/>
<feature type="transmembrane region" description="Helical" evidence="2">
    <location>
        <begin position="979"/>
        <end position="1002"/>
    </location>
</feature>
<feature type="compositionally biased region" description="Pro residues" evidence="1">
    <location>
        <begin position="745"/>
        <end position="755"/>
    </location>
</feature>
<feature type="compositionally biased region" description="Polar residues" evidence="1">
    <location>
        <begin position="764"/>
        <end position="773"/>
    </location>
</feature>
<evidence type="ECO:0000313" key="3">
    <source>
        <dbReference type="EMBL" id="KAK3295275.1"/>
    </source>
</evidence>
<feature type="region of interest" description="Disordered" evidence="1">
    <location>
        <begin position="570"/>
        <end position="590"/>
    </location>
</feature>
<proteinExistence type="predicted"/>